<dbReference type="NCBIfam" id="NF000825">
    <property type="entry name" value="PRK00068.1"/>
    <property type="match status" value="1"/>
</dbReference>
<keyword evidence="1 5" id="KW-1003">Cell membrane</keyword>
<keyword evidence="3 5" id="KW-1133">Transmembrane helix</keyword>
<name>A0ABS4KVL0_9CLOT</name>
<accession>A0ABS4KVL0</accession>
<feature type="transmembrane region" description="Helical" evidence="5">
    <location>
        <begin position="51"/>
        <end position="71"/>
    </location>
</feature>
<feature type="transmembrane region" description="Helical" evidence="5">
    <location>
        <begin position="155"/>
        <end position="177"/>
    </location>
</feature>
<comment type="subcellular location">
    <subcellularLocation>
        <location evidence="5">Cell membrane</location>
        <topology evidence="5">Multi-pass membrane protein</topology>
    </subcellularLocation>
</comment>
<keyword evidence="2 5" id="KW-0812">Transmembrane</keyword>
<evidence type="ECO:0000256" key="4">
    <source>
        <dbReference type="ARBA" id="ARBA00023136"/>
    </source>
</evidence>
<feature type="transmembrane region" description="Helical" evidence="5">
    <location>
        <begin position="98"/>
        <end position="120"/>
    </location>
</feature>
<dbReference type="Pfam" id="PF03699">
    <property type="entry name" value="UPF0182"/>
    <property type="match status" value="1"/>
</dbReference>
<feature type="transmembrane region" description="Helical" evidence="5">
    <location>
        <begin position="214"/>
        <end position="231"/>
    </location>
</feature>
<feature type="transmembrane region" description="Helical" evidence="5">
    <location>
        <begin position="257"/>
        <end position="278"/>
    </location>
</feature>
<dbReference type="RefSeq" id="WP_209703312.1">
    <property type="nucleotide sequence ID" value="NZ_JAGGLM010000030.1"/>
</dbReference>
<evidence type="ECO:0000256" key="5">
    <source>
        <dbReference type="HAMAP-Rule" id="MF_01600"/>
    </source>
</evidence>
<feature type="transmembrane region" description="Helical" evidence="5">
    <location>
        <begin position="7"/>
        <end position="31"/>
    </location>
</feature>
<evidence type="ECO:0000313" key="7">
    <source>
        <dbReference type="Proteomes" id="UP001519307"/>
    </source>
</evidence>
<organism evidence="6 7">
    <name type="scientific">Clostridium algifaecis</name>
    <dbReference type="NCBI Taxonomy" id="1472040"/>
    <lineage>
        <taxon>Bacteria</taxon>
        <taxon>Bacillati</taxon>
        <taxon>Bacillota</taxon>
        <taxon>Clostridia</taxon>
        <taxon>Eubacteriales</taxon>
        <taxon>Clostridiaceae</taxon>
        <taxon>Clostridium</taxon>
    </lineage>
</organism>
<comment type="caution">
    <text evidence="6">The sequence shown here is derived from an EMBL/GenBank/DDBJ whole genome shotgun (WGS) entry which is preliminary data.</text>
</comment>
<dbReference type="PANTHER" id="PTHR39344:SF1">
    <property type="entry name" value="UPF0182 PROTEIN SLL1060"/>
    <property type="match status" value="1"/>
</dbReference>
<keyword evidence="4 5" id="KW-0472">Membrane</keyword>
<proteinExistence type="inferred from homology"/>
<evidence type="ECO:0000256" key="3">
    <source>
        <dbReference type="ARBA" id="ARBA00022989"/>
    </source>
</evidence>
<keyword evidence="7" id="KW-1185">Reference proteome</keyword>
<evidence type="ECO:0000256" key="2">
    <source>
        <dbReference type="ARBA" id="ARBA00022692"/>
    </source>
</evidence>
<protein>
    <recommendedName>
        <fullName evidence="5">UPF0182 protein J2Z42_002800</fullName>
    </recommendedName>
</protein>
<gene>
    <name evidence="6" type="ORF">J2Z42_002800</name>
</gene>
<evidence type="ECO:0000256" key="1">
    <source>
        <dbReference type="ARBA" id="ARBA00022475"/>
    </source>
</evidence>
<dbReference type="PANTHER" id="PTHR39344">
    <property type="entry name" value="UPF0182 PROTEIN SLL1060"/>
    <property type="match status" value="1"/>
</dbReference>
<dbReference type="HAMAP" id="MF_01600">
    <property type="entry name" value="UPF0182"/>
    <property type="match status" value="1"/>
</dbReference>
<feature type="transmembrane region" description="Helical" evidence="5">
    <location>
        <begin position="285"/>
        <end position="306"/>
    </location>
</feature>
<evidence type="ECO:0000313" key="6">
    <source>
        <dbReference type="EMBL" id="MBP2034081.1"/>
    </source>
</evidence>
<dbReference type="Proteomes" id="UP001519307">
    <property type="component" value="Unassembled WGS sequence"/>
</dbReference>
<sequence>MKKNKAINLSILVVVLAMFFLFLNRIINFIVNVEWFKEIGYLSIYFTKLVAMVKLIFPIFIICFLCIWFYYKSLKIGIMKYKKVIEVNKNKDKLQKKIIIFFDIIISLVFSYSFSSIYWYRILQFTNSVPFNVKDPILHLDVSFYIFKLPLIQSVYNAAISLIIFLTFLTFLIYIMLNLKDKISKGRNFKRNFKIEFNKIDFKSGLTRFAGKQLAILSGFIMICIAFGYFLKSVNLVYSENGVAFGAGYTDAKVSFLFYKIIFIVSIISSIVIFLSVLKSKIKPILVCAVVIVVLIIGESAVSTFVQNFIVKSNQKTLEQQYIQNDIDYTRKAFNIENVDAKPFEVKDTLTQNDVKNNMDTINNIKINSYEPTLEFYNQVQIIRYYYNFNDIDVDRYNINGKFTQIFIGAREINSNSIDPNTWQNKHLIYTHGYGVVMNKVNSVTSEGQPNFVIKDMPPQNSTNIKIDNPRIYFGESTDDYAIVNTKMNEFDYPKGSDNATNKYESNSGIKMNFINKVIFSLYNKNANFLLSRDIKSESKILINRNIKDRVKKIAPFLNYDSDPYIVVSGDKLYWILDGYTESDKYPYSQPQNGINYIRNSFKVVVNALDGSTNFYIVDKNDPIVKSYSKIFPGLFKSEDSLPSDIKQHFRYPEDLFNIQCNVIGKYHVTDPGVFYNGEDVWEIAKNQKQVNGTKDAMKSPYVVMKLPGQKKEEMILIQYLNMRNKDNMAGLFGARMDGDNYGKMVLYKFPPEKTVYSPYLFKQKLNQDTTISQQLSLWNKDGSKVQFGDTIIVPINKSLLYVEPVYLRASGKDSIPEMKRVIVSYGDKMIISQNIDTAIEQIFNYNQDDETEKNLNQSSDTNSGNKTQKLKQAKDLYNKAIDAQKNGEWSQYGNYIQDLGKLIDELNSK</sequence>
<dbReference type="InterPro" id="IPR005372">
    <property type="entry name" value="UPF0182"/>
</dbReference>
<dbReference type="EMBL" id="JAGGLM010000030">
    <property type="protein sequence ID" value="MBP2034081.1"/>
    <property type="molecule type" value="Genomic_DNA"/>
</dbReference>
<reference evidence="6 7" key="1">
    <citation type="submission" date="2021-03" db="EMBL/GenBank/DDBJ databases">
        <title>Genomic Encyclopedia of Type Strains, Phase IV (KMG-IV): sequencing the most valuable type-strain genomes for metagenomic binning, comparative biology and taxonomic classification.</title>
        <authorList>
            <person name="Goeker M."/>
        </authorList>
    </citation>
    <scope>NUCLEOTIDE SEQUENCE [LARGE SCALE GENOMIC DNA]</scope>
    <source>
        <strain evidence="6 7">DSM 28783</strain>
    </source>
</reference>
<comment type="similarity">
    <text evidence="5">Belongs to the UPF0182 family.</text>
</comment>